<dbReference type="Pfam" id="PF03797">
    <property type="entry name" value="Autotransporter"/>
    <property type="match status" value="1"/>
</dbReference>
<dbReference type="InterPro" id="IPR006315">
    <property type="entry name" value="OM_autotransptr_brl_dom"/>
</dbReference>
<protein>
    <recommendedName>
        <fullName evidence="1">Autotransporter domain-containing protein</fullName>
    </recommendedName>
</protein>
<dbReference type="Proteomes" id="UP000235116">
    <property type="component" value="Chromosome"/>
</dbReference>
<dbReference type="InterPro" id="IPR005546">
    <property type="entry name" value="Autotransporte_beta"/>
</dbReference>
<proteinExistence type="predicted"/>
<dbReference type="NCBIfam" id="TIGR01414">
    <property type="entry name" value="autotrans_barl"/>
    <property type="match status" value="1"/>
</dbReference>
<dbReference type="GO" id="GO:0019867">
    <property type="term" value="C:outer membrane"/>
    <property type="evidence" value="ECO:0007669"/>
    <property type="project" value="InterPro"/>
</dbReference>
<dbReference type="Gene3D" id="2.40.128.130">
    <property type="entry name" value="Autotransporter beta-domain"/>
    <property type="match status" value="1"/>
</dbReference>
<dbReference type="OrthoDB" id="6194713at2"/>
<reference evidence="3" key="1">
    <citation type="submission" date="2017-08" db="EMBL/GenBank/DDBJ databases">
        <title>Direct submision.</title>
        <authorList>
            <person name="Kim S.-J."/>
            <person name="Rhee S.-K."/>
        </authorList>
    </citation>
    <scope>NUCLEOTIDE SEQUENCE [LARGE SCALE GENOMIC DNA]</scope>
    <source>
        <strain evidence="3">GI5</strain>
    </source>
</reference>
<dbReference type="SUPFAM" id="SSF103515">
    <property type="entry name" value="Autotransporter"/>
    <property type="match status" value="1"/>
</dbReference>
<dbReference type="EMBL" id="CP022684">
    <property type="protein sequence ID" value="AUM14009.1"/>
    <property type="molecule type" value="Genomic_DNA"/>
</dbReference>
<feature type="domain" description="Autotransporter" evidence="1">
    <location>
        <begin position="141"/>
        <end position="417"/>
    </location>
</feature>
<organism evidence="2 3">
    <name type="scientific">Ketobacter alkanivorans</name>
    <dbReference type="NCBI Taxonomy" id="1917421"/>
    <lineage>
        <taxon>Bacteria</taxon>
        <taxon>Pseudomonadati</taxon>
        <taxon>Pseudomonadota</taxon>
        <taxon>Gammaproteobacteria</taxon>
        <taxon>Pseudomonadales</taxon>
        <taxon>Ketobacteraceae</taxon>
        <taxon>Ketobacter</taxon>
    </lineage>
</organism>
<accession>A0A2K9LNR3</accession>
<evidence type="ECO:0000313" key="3">
    <source>
        <dbReference type="Proteomes" id="UP000235116"/>
    </source>
</evidence>
<name>A0A2K9LNR3_9GAMM</name>
<dbReference type="AlphaFoldDB" id="A0A2K9LNR3"/>
<dbReference type="PROSITE" id="PS51208">
    <property type="entry name" value="AUTOTRANSPORTER"/>
    <property type="match status" value="1"/>
</dbReference>
<dbReference type="InterPro" id="IPR036709">
    <property type="entry name" value="Autotransporte_beta_dom_sf"/>
</dbReference>
<gene>
    <name evidence="2" type="ORF">Kalk_16940</name>
</gene>
<sequence length="417" mass="46179">MHFSRTILNPVELSIILLGSLLSQLAWSNQNQIGFESVIDDVCQEISQSEGGDYDFETFADACFSETSDDPSYQEAQAQITPDEEPALHTSLVQISSDQISNIGNHLSGRRQQQHANNESTALLSPELEAYYGGMASSELFSAGKLSAFLSGSMVDGSQDDTDYEMGYDLTTEHYTVGLDWQLNAQWLVGIAYGHTETELKYNTYNDQTDNSSDHILLYSSWYRENFAVDTTIGYSTGEFDSVRQLPGGEAVGNTDNSMYYISVAGSFDFNQGGWSYGPLSGLDYLDGQIDAFSEQSDTPWHASFDTQDVKSMIFTMGGQTSYAKSFSWGVLVPHAKAIWRTELEDDRDLIVGRFVESPQDQFSITPDDPDTSWYEVSVGLSAVMPHGISAFINYEEVLSYDDTDLSTISAGARLEF</sequence>
<dbReference type="SMART" id="SM00869">
    <property type="entry name" value="Autotransporter"/>
    <property type="match status" value="1"/>
</dbReference>
<dbReference type="RefSeq" id="WP_101895384.1">
    <property type="nucleotide sequence ID" value="NZ_CP022684.1"/>
</dbReference>
<evidence type="ECO:0000313" key="2">
    <source>
        <dbReference type="EMBL" id="AUM14009.1"/>
    </source>
</evidence>
<evidence type="ECO:0000259" key="1">
    <source>
        <dbReference type="PROSITE" id="PS51208"/>
    </source>
</evidence>
<keyword evidence="3" id="KW-1185">Reference proteome</keyword>
<dbReference type="KEGG" id="kak:Kalk_16940"/>